<sequence>MCLDCQRWQRTKQLLHNQALYRYKTPAMVDFFERYKFHGDYRLRWVFAAAYQKLVRQYPRRQWLYVPIPVDKETFANRGFNQVVGLCPELRLTDCLRVIQTKGRIKQSHKNRIERLQTPQPFALNATVDLHNKQIVLLDDIYTTGQTLYHAQAVLVAAGARVVRAVTLAR</sequence>
<dbReference type="InterPro" id="IPR029057">
    <property type="entry name" value="PRTase-like"/>
</dbReference>
<dbReference type="InterPro" id="IPR000836">
    <property type="entry name" value="PRTase_dom"/>
</dbReference>
<dbReference type="PANTHER" id="PTHR47505">
    <property type="entry name" value="DNA UTILIZATION PROTEIN YHGH"/>
    <property type="match status" value="1"/>
</dbReference>
<dbReference type="Gene3D" id="3.40.50.2020">
    <property type="match status" value="1"/>
</dbReference>
<dbReference type="CDD" id="cd06223">
    <property type="entry name" value="PRTases_typeI"/>
    <property type="match status" value="1"/>
</dbReference>
<dbReference type="AlphaFoldDB" id="A0A7H9EIK9"/>
<dbReference type="Proteomes" id="UP000510886">
    <property type="component" value="Chromosome"/>
</dbReference>
<dbReference type="RefSeq" id="WP_051174589.1">
    <property type="nucleotide sequence ID" value="NZ_CANCVW010000001.1"/>
</dbReference>
<dbReference type="EMBL" id="CP047418">
    <property type="protein sequence ID" value="QLL77496.1"/>
    <property type="molecule type" value="Genomic_DNA"/>
</dbReference>
<name>A0A7H9EIK9_9LACO</name>
<organism evidence="3 4">
    <name type="scientific">Ligilactobacillus saerimneri</name>
    <dbReference type="NCBI Taxonomy" id="228229"/>
    <lineage>
        <taxon>Bacteria</taxon>
        <taxon>Bacillati</taxon>
        <taxon>Bacillota</taxon>
        <taxon>Bacilli</taxon>
        <taxon>Lactobacillales</taxon>
        <taxon>Lactobacillaceae</taxon>
        <taxon>Ligilactobacillus</taxon>
    </lineage>
</organism>
<evidence type="ECO:0000256" key="1">
    <source>
        <dbReference type="ARBA" id="ARBA00008007"/>
    </source>
</evidence>
<dbReference type="Pfam" id="PF00156">
    <property type="entry name" value="Pribosyltran"/>
    <property type="match status" value="1"/>
</dbReference>
<feature type="domain" description="Phosphoribosyltransferase" evidence="2">
    <location>
        <begin position="100"/>
        <end position="169"/>
    </location>
</feature>
<dbReference type="PANTHER" id="PTHR47505:SF1">
    <property type="entry name" value="DNA UTILIZATION PROTEIN YHGH"/>
    <property type="match status" value="1"/>
</dbReference>
<accession>A0A7H9EIK9</accession>
<reference evidence="3 4" key="1">
    <citation type="submission" date="2020-01" db="EMBL/GenBank/DDBJ databases">
        <title>Complete and circular genome sequences of six lactobacillus isolates from horses.</title>
        <authorList>
            <person name="Hassan H.M."/>
        </authorList>
    </citation>
    <scope>NUCLEOTIDE SEQUENCE [LARGE SCALE GENOMIC DNA]</scope>
    <source>
        <strain evidence="3 4">1A</strain>
    </source>
</reference>
<evidence type="ECO:0000313" key="3">
    <source>
        <dbReference type="EMBL" id="QLL77496.1"/>
    </source>
</evidence>
<comment type="similarity">
    <text evidence="1">Belongs to the ComF/GntX family.</text>
</comment>
<dbReference type="InterPro" id="IPR051910">
    <property type="entry name" value="ComF/GntX_DNA_util-trans"/>
</dbReference>
<gene>
    <name evidence="3" type="ORF">GTO87_01975</name>
</gene>
<evidence type="ECO:0000259" key="2">
    <source>
        <dbReference type="Pfam" id="PF00156"/>
    </source>
</evidence>
<evidence type="ECO:0000313" key="4">
    <source>
        <dbReference type="Proteomes" id="UP000510886"/>
    </source>
</evidence>
<proteinExistence type="inferred from homology"/>
<protein>
    <submittedName>
        <fullName evidence="3">ComF family protein</fullName>
    </submittedName>
</protein>
<dbReference type="KEGG" id="lsw:GTO87_01975"/>
<dbReference type="SUPFAM" id="SSF53271">
    <property type="entry name" value="PRTase-like"/>
    <property type="match status" value="1"/>
</dbReference>